<proteinExistence type="predicted"/>
<gene>
    <name evidence="2" type="ORF">K493DRAFT_20829</name>
</gene>
<evidence type="ECO:0000256" key="1">
    <source>
        <dbReference type="SAM" id="MobiDB-lite"/>
    </source>
</evidence>
<accession>A0A1Y1Z858</accession>
<dbReference type="EMBL" id="MCFE01000016">
    <property type="protein sequence ID" value="ORY06443.1"/>
    <property type="molecule type" value="Genomic_DNA"/>
</dbReference>
<dbReference type="InParanoid" id="A0A1Y1Z858"/>
<evidence type="ECO:0000313" key="3">
    <source>
        <dbReference type="Proteomes" id="UP000193498"/>
    </source>
</evidence>
<reference evidence="2 3" key="1">
    <citation type="submission" date="2016-07" db="EMBL/GenBank/DDBJ databases">
        <title>Pervasive Adenine N6-methylation of Active Genes in Fungi.</title>
        <authorList>
            <consortium name="DOE Joint Genome Institute"/>
            <person name="Mondo S.J."/>
            <person name="Dannebaum R.O."/>
            <person name="Kuo R.C."/>
            <person name="Labutti K."/>
            <person name="Haridas S."/>
            <person name="Kuo A."/>
            <person name="Salamov A."/>
            <person name="Ahrendt S.R."/>
            <person name="Lipzen A."/>
            <person name="Sullivan W."/>
            <person name="Andreopoulos W.B."/>
            <person name="Clum A."/>
            <person name="Lindquist E."/>
            <person name="Daum C."/>
            <person name="Ramamoorthy G.K."/>
            <person name="Gryganskyi A."/>
            <person name="Culley D."/>
            <person name="Magnuson J.K."/>
            <person name="James T.Y."/>
            <person name="O'Malley M.A."/>
            <person name="Stajich J.E."/>
            <person name="Spatafora J.W."/>
            <person name="Visel A."/>
            <person name="Grigoriev I.V."/>
        </authorList>
    </citation>
    <scope>NUCLEOTIDE SEQUENCE [LARGE SCALE GENOMIC DNA]</scope>
    <source>
        <strain evidence="2 3">CBS 931.73</strain>
    </source>
</reference>
<keyword evidence="3" id="KW-1185">Reference proteome</keyword>
<dbReference type="Proteomes" id="UP000193498">
    <property type="component" value="Unassembled WGS sequence"/>
</dbReference>
<sequence length="258" mass="29544">MHSKKSDSELNGALPPSYNSLYPEASEVVVDSKGKADSDSVSKVIATVNRMSAHFPRYQDQCASLSESQMTKMSAAALARDIDRLSRGQYTNQRATSSTQKLIQRLSQYSQQGLASQRFTMTEYQEKNLELARLSGLVKKMEKSRLEDQDFKSQSQVCEEELDELLTTLSVSKDTPLSLQRYQLSTNQEREMFIHEVLGRIHKLEGSRMLNQDAEPRTVRRERDFTELEKSLDRLPRALDEQRAISVRGRIREAFMKI</sequence>
<dbReference type="OrthoDB" id="66510at2759"/>
<organism evidence="2 3">
    <name type="scientific">Basidiobolus meristosporus CBS 931.73</name>
    <dbReference type="NCBI Taxonomy" id="1314790"/>
    <lineage>
        <taxon>Eukaryota</taxon>
        <taxon>Fungi</taxon>
        <taxon>Fungi incertae sedis</taxon>
        <taxon>Zoopagomycota</taxon>
        <taxon>Entomophthoromycotina</taxon>
        <taxon>Basidiobolomycetes</taxon>
        <taxon>Basidiobolales</taxon>
        <taxon>Basidiobolaceae</taxon>
        <taxon>Basidiobolus</taxon>
    </lineage>
</organism>
<comment type="caution">
    <text evidence="2">The sequence shown here is derived from an EMBL/GenBank/DDBJ whole genome shotgun (WGS) entry which is preliminary data.</text>
</comment>
<dbReference type="AlphaFoldDB" id="A0A1Y1Z858"/>
<protein>
    <submittedName>
        <fullName evidence="2">Uncharacterized protein</fullName>
    </submittedName>
</protein>
<evidence type="ECO:0000313" key="2">
    <source>
        <dbReference type="EMBL" id="ORY06443.1"/>
    </source>
</evidence>
<name>A0A1Y1Z858_9FUNG</name>
<feature type="region of interest" description="Disordered" evidence="1">
    <location>
        <begin position="1"/>
        <end position="20"/>
    </location>
</feature>